<reference evidence="2 3" key="1">
    <citation type="submission" date="2016-10" db="EMBL/GenBank/DDBJ databases">
        <authorList>
            <person name="de Groot N.N."/>
        </authorList>
    </citation>
    <scope>NUCLEOTIDE SEQUENCE [LARGE SCALE GENOMIC DNA]</scope>
    <source>
        <strain evidence="2 3">KH2T6</strain>
    </source>
</reference>
<evidence type="ECO:0000256" key="1">
    <source>
        <dbReference type="SAM" id="SignalP"/>
    </source>
</evidence>
<name>A0A1H7NWG1_RUMAL</name>
<dbReference type="Proteomes" id="UP000186015">
    <property type="component" value="Unassembled WGS sequence"/>
</dbReference>
<dbReference type="AlphaFoldDB" id="A0A1H7NWG1"/>
<dbReference type="NCBIfam" id="TIGR02532">
    <property type="entry name" value="IV_pilin_GFxxxE"/>
    <property type="match status" value="1"/>
</dbReference>
<organism evidence="2 3">
    <name type="scientific">Ruminococcus albus</name>
    <dbReference type="NCBI Taxonomy" id="1264"/>
    <lineage>
        <taxon>Bacteria</taxon>
        <taxon>Bacillati</taxon>
        <taxon>Bacillota</taxon>
        <taxon>Clostridia</taxon>
        <taxon>Eubacteriales</taxon>
        <taxon>Oscillospiraceae</taxon>
        <taxon>Ruminococcus</taxon>
    </lineage>
</organism>
<dbReference type="PROSITE" id="PS51257">
    <property type="entry name" value="PROKAR_LIPOPROTEIN"/>
    <property type="match status" value="1"/>
</dbReference>
<dbReference type="InterPro" id="IPR012902">
    <property type="entry name" value="N_methyl_site"/>
</dbReference>
<dbReference type="EMBL" id="FOAT01000017">
    <property type="protein sequence ID" value="SEL27903.1"/>
    <property type="molecule type" value="Genomic_DNA"/>
</dbReference>
<sequence>MNTNKKGMTLVECIIAMAVFAVATTGFTMAATACMKAQAKTGRRMTATNTQTTNLEHFSTFSQVLDPEYSNVKPMEDGVNRFKMTFAFPSVTIENDHVYGYSSKLDEDSPDGVFELSFFSAADQVALEDNEYWITLYNYSGSQQTWDISCAIPGDSQDFEFFDNEKKNTVQQTLPRHIWAPNGGYMKFGIRQRIAGVGDLNSCLKITSVETGNEITVPVTNKKVKEDENMCSIYFDGSSFLSPAEFDGMPSESEE</sequence>
<evidence type="ECO:0000313" key="2">
    <source>
        <dbReference type="EMBL" id="SEL27903.1"/>
    </source>
</evidence>
<gene>
    <name evidence="2" type="ORF">SAMN05216469_11739</name>
</gene>
<proteinExistence type="predicted"/>
<protein>
    <submittedName>
        <fullName evidence="2">Prepilin-type N-terminal cleavage/methylation domain-containing protein</fullName>
    </submittedName>
</protein>
<dbReference type="OrthoDB" id="1820654at2"/>
<dbReference type="Pfam" id="PF07963">
    <property type="entry name" value="N_methyl"/>
    <property type="match status" value="1"/>
</dbReference>
<accession>A0A1H7NWG1</accession>
<feature type="chain" id="PRO_5039097663" evidence="1">
    <location>
        <begin position="24"/>
        <end position="255"/>
    </location>
</feature>
<dbReference type="RefSeq" id="WP_074835340.1">
    <property type="nucleotide sequence ID" value="NZ_FOAT01000017.1"/>
</dbReference>
<feature type="signal peptide" evidence="1">
    <location>
        <begin position="1"/>
        <end position="23"/>
    </location>
</feature>
<keyword evidence="1" id="KW-0732">Signal</keyword>
<evidence type="ECO:0000313" key="3">
    <source>
        <dbReference type="Proteomes" id="UP000186015"/>
    </source>
</evidence>